<dbReference type="Gene3D" id="1.10.760.10">
    <property type="entry name" value="Cytochrome c-like domain"/>
    <property type="match status" value="1"/>
</dbReference>
<dbReference type="InterPro" id="IPR011989">
    <property type="entry name" value="ARM-like"/>
</dbReference>
<dbReference type="PANTHER" id="PTHR33546:SF1">
    <property type="entry name" value="LARGE, MULTIFUNCTIONAL SECRETED PROTEIN"/>
    <property type="match status" value="1"/>
</dbReference>
<dbReference type="InterPro" id="IPR036909">
    <property type="entry name" value="Cyt_c-like_dom_sf"/>
</dbReference>
<comment type="caution">
    <text evidence="6">The sequence shown here is derived from an EMBL/GenBank/DDBJ whole genome shotgun (WGS) entry which is preliminary data.</text>
</comment>
<dbReference type="Pfam" id="PF23500">
    <property type="entry name" value="DUF7133"/>
    <property type="match status" value="1"/>
</dbReference>
<dbReference type="PANTHER" id="PTHR33546">
    <property type="entry name" value="LARGE, MULTIFUNCTIONAL SECRETED PROTEIN-RELATED"/>
    <property type="match status" value="1"/>
</dbReference>
<keyword evidence="1 4" id="KW-0349">Heme</keyword>
<dbReference type="InterPro" id="IPR055557">
    <property type="entry name" value="DUF7133"/>
</dbReference>
<keyword evidence="7" id="KW-1185">Reference proteome</keyword>
<dbReference type="RefSeq" id="WP_194105707.1">
    <property type="nucleotide sequence ID" value="NZ_JADFFM010000001.1"/>
</dbReference>
<dbReference type="EMBL" id="JADFFM010000001">
    <property type="protein sequence ID" value="MBE9666341.1"/>
    <property type="molecule type" value="Genomic_DNA"/>
</dbReference>
<dbReference type="InterPro" id="IPR011042">
    <property type="entry name" value="6-blade_b-propeller_TolB-like"/>
</dbReference>
<sequence length="754" mass="84248">MNTRKLLLAASLIAVSILVITCKNLRNGRSGHYQSQILRDAAGNVIVNPHPANTYLSPQESMQNFVLPKGYHMQLVASEPMISKPVAIVWDGNGAMYVAEMNTYMEDVDGTGESNRTCKIKKLEDTNGDGVMDKATVFIDSLLLPRMIMTLDDRLLVNETYSNNIYSYRDTKGTGHADEKKLVYRNDVVSTANLEHQKSGLVWNIDNRIYVTYDDLRYKYANGKLDAEKLHENAGGQWGLATDDYGRIFYSVAGAENPASNFHQNPFYGRLDIKDQFNEFFQEPWPIIATPDVQGGVKRLRPDSTLNHFTGCNGQSIYRGDKLPADLKGDYILCEPVGRLVRRAKVIDNDGKITLENAYYKKEFIASADVNFRPVNSATGPDGCLYIVDMYNGIIQESNWTKEGSYLRPQILRKGLEKHTGRGRIYRVVYDGIKPLKTRPNMLNEPGSALVKYLSHPNGWWRDNAQKLLVIRGERSVVPALNQLAANSQNTIARIHALWTLNGLNSLSDDLLFASLKDKDTHLRKTAVWIAEDRMRIDKAVLPQLALLKDDPSADVRFQLSLTLRYNETVEAQDLEKYLIQHYPNDQVMIASNTKYTDAIIAKKKRDEAERLLKETDRLLVNNGAIIFKTLCATCHGLDGKGIAIGGKEMPAPPLAGAPDVNGSPEKLVRILLHGLTGPVNGKVYADVMPALGANSDKYIASVLSYIRNDFGNKAKTVTVEEVKKIREATIGRTKSWTIDELNALNPSAPNIKK</sequence>
<dbReference type="Proteomes" id="UP000632774">
    <property type="component" value="Unassembled WGS sequence"/>
</dbReference>
<protein>
    <submittedName>
        <fullName evidence="6">C-type cytochrome</fullName>
    </submittedName>
</protein>
<reference evidence="6 7" key="1">
    <citation type="submission" date="2020-10" db="EMBL/GenBank/DDBJ databases">
        <title>Mucilaginibacter mali sp. nov., isolated from rhizosphere soil of apple orchard.</title>
        <authorList>
            <person name="Lee J.-S."/>
            <person name="Kim H.S."/>
            <person name="Kim J.-S."/>
        </authorList>
    </citation>
    <scope>NUCLEOTIDE SEQUENCE [LARGE SCALE GENOMIC DNA]</scope>
    <source>
        <strain evidence="6 7">KCTC 23157</strain>
    </source>
</reference>
<gene>
    <name evidence="6" type="ORF">IRJ18_08220</name>
</gene>
<dbReference type="Gene3D" id="2.120.10.30">
    <property type="entry name" value="TolB, C-terminal domain"/>
    <property type="match status" value="1"/>
</dbReference>
<evidence type="ECO:0000259" key="5">
    <source>
        <dbReference type="PROSITE" id="PS51007"/>
    </source>
</evidence>
<keyword evidence="2 4" id="KW-0479">Metal-binding</keyword>
<dbReference type="InterPro" id="IPR011041">
    <property type="entry name" value="Quinoprot_gluc/sorb_DH_b-prop"/>
</dbReference>
<proteinExistence type="predicted"/>
<dbReference type="Pfam" id="PF13442">
    <property type="entry name" value="Cytochrome_CBB3"/>
    <property type="match status" value="1"/>
</dbReference>
<evidence type="ECO:0000313" key="6">
    <source>
        <dbReference type="EMBL" id="MBE9666341.1"/>
    </source>
</evidence>
<dbReference type="InterPro" id="IPR009056">
    <property type="entry name" value="Cyt_c-like_dom"/>
</dbReference>
<evidence type="ECO:0000256" key="3">
    <source>
        <dbReference type="ARBA" id="ARBA00023004"/>
    </source>
</evidence>
<dbReference type="SUPFAM" id="SSF48371">
    <property type="entry name" value="ARM repeat"/>
    <property type="match status" value="1"/>
</dbReference>
<evidence type="ECO:0000256" key="4">
    <source>
        <dbReference type="PROSITE-ProRule" id="PRU00433"/>
    </source>
</evidence>
<dbReference type="InterPro" id="IPR016024">
    <property type="entry name" value="ARM-type_fold"/>
</dbReference>
<name>A0ABR9XGI2_9SPHI</name>
<dbReference type="PROSITE" id="PS51007">
    <property type="entry name" value="CYTC"/>
    <property type="match status" value="1"/>
</dbReference>
<organism evidence="6 7">
    <name type="scientific">Mucilaginibacter boryungensis</name>
    <dbReference type="NCBI Taxonomy" id="768480"/>
    <lineage>
        <taxon>Bacteria</taxon>
        <taxon>Pseudomonadati</taxon>
        <taxon>Bacteroidota</taxon>
        <taxon>Sphingobacteriia</taxon>
        <taxon>Sphingobacteriales</taxon>
        <taxon>Sphingobacteriaceae</taxon>
        <taxon>Mucilaginibacter</taxon>
    </lineage>
</organism>
<dbReference type="SUPFAM" id="SSF46626">
    <property type="entry name" value="Cytochrome c"/>
    <property type="match status" value="1"/>
</dbReference>
<dbReference type="SUPFAM" id="SSF50952">
    <property type="entry name" value="Soluble quinoprotein glucose dehydrogenase"/>
    <property type="match status" value="1"/>
</dbReference>
<feature type="domain" description="Cytochrome c" evidence="5">
    <location>
        <begin position="619"/>
        <end position="711"/>
    </location>
</feature>
<dbReference type="Gene3D" id="1.25.10.10">
    <property type="entry name" value="Leucine-rich Repeat Variant"/>
    <property type="match status" value="1"/>
</dbReference>
<evidence type="ECO:0000313" key="7">
    <source>
        <dbReference type="Proteomes" id="UP000632774"/>
    </source>
</evidence>
<evidence type="ECO:0000256" key="1">
    <source>
        <dbReference type="ARBA" id="ARBA00022617"/>
    </source>
</evidence>
<keyword evidence="3 4" id="KW-0408">Iron</keyword>
<accession>A0ABR9XGI2</accession>
<evidence type="ECO:0000256" key="2">
    <source>
        <dbReference type="ARBA" id="ARBA00022723"/>
    </source>
</evidence>